<comment type="caution">
    <text evidence="3">The sequence shown here is derived from an EMBL/GenBank/DDBJ whole genome shotgun (WGS) entry which is preliminary data.</text>
</comment>
<feature type="region of interest" description="Disordered" evidence="1">
    <location>
        <begin position="103"/>
        <end position="148"/>
    </location>
</feature>
<accession>A0A8S2HM08</accession>
<evidence type="ECO:0008006" key="5">
    <source>
        <dbReference type="Google" id="ProtNLM"/>
    </source>
</evidence>
<organism evidence="3 4">
    <name type="scientific">Didymodactylos carnosus</name>
    <dbReference type="NCBI Taxonomy" id="1234261"/>
    <lineage>
        <taxon>Eukaryota</taxon>
        <taxon>Metazoa</taxon>
        <taxon>Spiralia</taxon>
        <taxon>Gnathifera</taxon>
        <taxon>Rotifera</taxon>
        <taxon>Eurotatoria</taxon>
        <taxon>Bdelloidea</taxon>
        <taxon>Philodinida</taxon>
        <taxon>Philodinidae</taxon>
        <taxon>Didymodactylos</taxon>
    </lineage>
</organism>
<protein>
    <recommendedName>
        <fullName evidence="5">MULE transposase domain-containing protein</fullName>
    </recommendedName>
</protein>
<proteinExistence type="predicted"/>
<evidence type="ECO:0000256" key="1">
    <source>
        <dbReference type="SAM" id="MobiDB-lite"/>
    </source>
</evidence>
<dbReference type="EMBL" id="CAJNOK010002738">
    <property type="protein sequence ID" value="CAF0872887.1"/>
    <property type="molecule type" value="Genomic_DNA"/>
</dbReference>
<evidence type="ECO:0000313" key="4">
    <source>
        <dbReference type="Proteomes" id="UP000682733"/>
    </source>
</evidence>
<dbReference type="EMBL" id="CAJOBA010002739">
    <property type="protein sequence ID" value="CAF3657682.1"/>
    <property type="molecule type" value="Genomic_DNA"/>
</dbReference>
<feature type="compositionally biased region" description="Basic and acidic residues" evidence="1">
    <location>
        <begin position="694"/>
        <end position="705"/>
    </location>
</feature>
<feature type="region of interest" description="Disordered" evidence="1">
    <location>
        <begin position="689"/>
        <end position="728"/>
    </location>
</feature>
<dbReference type="Proteomes" id="UP000682733">
    <property type="component" value="Unassembled WGS sequence"/>
</dbReference>
<dbReference type="AlphaFoldDB" id="A0A8S2HM08"/>
<name>A0A8S2HM08_9BILA</name>
<reference evidence="3" key="1">
    <citation type="submission" date="2021-02" db="EMBL/GenBank/DDBJ databases">
        <authorList>
            <person name="Nowell W R."/>
        </authorList>
    </citation>
    <scope>NUCLEOTIDE SEQUENCE</scope>
</reference>
<evidence type="ECO:0000313" key="3">
    <source>
        <dbReference type="EMBL" id="CAF3657682.1"/>
    </source>
</evidence>
<gene>
    <name evidence="2" type="ORF">OVA965_LOCUS8225</name>
    <name evidence="3" type="ORF">TMI583_LOCUS8221</name>
</gene>
<sequence>MEIICTLIKVKMTYSVIYDKVKGITSFENLVDWVEAKVTSDGDDEEKKKQSWPHYSGASALIQERLIKFIEKGLDSNDQSKDFGKTNSEYYYCLQHKEEEDYDDVNINSQTRKSDGDSRPFGSQQHQPLSGSGISASPSTSQTTKKRKIISSLSKVSDMLFRMMYKINITKLRCKQIEELVAQNQFLGKLPGPIHGNTVYYMKYTKVTKGNETKGILATVTATPRSVRHEIDQLVAKEQAAQVYKAVVAKGGEIAATVRNQKQVSNQRQAALNKTKLSHDEMYSVYLIGSEYRTFVKQLTFLPNIVIIQMHDRSIEQFNDLLKSSSRKIIISYDTTFTLCDSYVSSLIYRHDNFANEPCVPLAFMIHESKNQITHDYLTTILKEYCPLINIKCLLVSDAEKSFKNSFNEKFPGMIQVRCWLHLFRNVYKHVIRGQKKKKKNDANTVNNEATNFTVAGEVELLNDDLEVDEDNVFYDDEFDMTIEELNDAVEKLMTSEETSDNIEETKKQRARRYLMEIKYLLSQKSKEMFSVEYANVKMSWDANFAGYFQKYVEPDIDQLGFFINEVERDFCGRGLKLKNEFIQLQKPSFLLNLLDCFSPDEIINKIKSLSKPEQNENDDQQNKKLRKPLSTSDLADQLLNERRVKLDDFTAAVQKKLSFSKLTLKQPKPHCSTIKRAIKSAAGIKMLGRKKPTSWDKENKKENPATKPTARNAKRSNKISTQDPLFEDQAEPAATKRLALSDVDHVKTPISALPMFLWSNSTTVNLDVELCKTTNFIECK</sequence>
<dbReference type="Proteomes" id="UP000677228">
    <property type="component" value="Unassembled WGS sequence"/>
</dbReference>
<feature type="region of interest" description="Disordered" evidence="1">
    <location>
        <begin position="609"/>
        <end position="630"/>
    </location>
</feature>
<feature type="compositionally biased region" description="Low complexity" evidence="1">
    <location>
        <begin position="130"/>
        <end position="141"/>
    </location>
</feature>
<evidence type="ECO:0000313" key="2">
    <source>
        <dbReference type="EMBL" id="CAF0872887.1"/>
    </source>
</evidence>